<name>A0ABW6RA20_9ACTN</name>
<keyword evidence="2" id="KW-1185">Reference proteome</keyword>
<evidence type="ECO:0000313" key="2">
    <source>
        <dbReference type="Proteomes" id="UP001601976"/>
    </source>
</evidence>
<reference evidence="1 2" key="1">
    <citation type="submission" date="2024-10" db="EMBL/GenBank/DDBJ databases">
        <title>The Natural Products Discovery Center: Release of the First 8490 Sequenced Strains for Exploring Actinobacteria Biosynthetic Diversity.</title>
        <authorList>
            <person name="Kalkreuter E."/>
            <person name="Kautsar S.A."/>
            <person name="Yang D."/>
            <person name="Bader C.D."/>
            <person name="Teijaro C.N."/>
            <person name="Fluegel L."/>
            <person name="Davis C.M."/>
            <person name="Simpson J.R."/>
            <person name="Lauterbach L."/>
            <person name="Steele A.D."/>
            <person name="Gui C."/>
            <person name="Meng S."/>
            <person name="Li G."/>
            <person name="Viehrig K."/>
            <person name="Ye F."/>
            <person name="Su P."/>
            <person name="Kiefer A.F."/>
            <person name="Nichols A."/>
            <person name="Cepeda A.J."/>
            <person name="Yan W."/>
            <person name="Fan B."/>
            <person name="Jiang Y."/>
            <person name="Adhikari A."/>
            <person name="Zheng C.-J."/>
            <person name="Schuster L."/>
            <person name="Cowan T.M."/>
            <person name="Smanski M.J."/>
            <person name="Chevrette M.G."/>
            <person name="De Carvalho L.P.S."/>
            <person name="Shen B."/>
        </authorList>
    </citation>
    <scope>NUCLEOTIDE SEQUENCE [LARGE SCALE GENOMIC DNA]</scope>
    <source>
        <strain evidence="1 2">NPDC003029</strain>
    </source>
</reference>
<dbReference type="Pfam" id="PF09957">
    <property type="entry name" value="VapB_antitoxin"/>
    <property type="match status" value="1"/>
</dbReference>
<organism evidence="1 2">
    <name type="scientific">Streptomyces flavidovirens</name>
    <dbReference type="NCBI Taxonomy" id="67298"/>
    <lineage>
        <taxon>Bacteria</taxon>
        <taxon>Bacillati</taxon>
        <taxon>Actinomycetota</taxon>
        <taxon>Actinomycetes</taxon>
        <taxon>Kitasatosporales</taxon>
        <taxon>Streptomycetaceae</taxon>
        <taxon>Streptomyces</taxon>
    </lineage>
</organism>
<sequence length="69" mass="7637">MGKTLIDIDEQLLADAAIAFGTKTKKDTVIAALKEGVMRKRRAIALARLAAMADEGDFDVLLDKENYRR</sequence>
<accession>A0ABW6RA20</accession>
<dbReference type="EMBL" id="JBIAPK010000002">
    <property type="protein sequence ID" value="MFF3338348.1"/>
    <property type="molecule type" value="Genomic_DNA"/>
</dbReference>
<protein>
    <submittedName>
        <fullName evidence="1">Type II toxin-antitoxin system VapB family antitoxin</fullName>
    </submittedName>
</protein>
<dbReference type="Proteomes" id="UP001601976">
    <property type="component" value="Unassembled WGS sequence"/>
</dbReference>
<dbReference type="InterPro" id="IPR019239">
    <property type="entry name" value="VapB_antitoxin"/>
</dbReference>
<evidence type="ECO:0000313" key="1">
    <source>
        <dbReference type="EMBL" id="MFF3338348.1"/>
    </source>
</evidence>
<gene>
    <name evidence="1" type="ORF">ACFYWW_06350</name>
</gene>
<proteinExistence type="predicted"/>
<comment type="caution">
    <text evidence="1">The sequence shown here is derived from an EMBL/GenBank/DDBJ whole genome shotgun (WGS) entry which is preliminary data.</text>
</comment>
<dbReference type="RefSeq" id="WP_355722296.1">
    <property type="nucleotide sequence ID" value="NZ_JBEXNP010000012.1"/>
</dbReference>